<keyword evidence="7" id="KW-1185">Reference proteome</keyword>
<keyword evidence="2 3" id="KW-0378">Hydrolase</keyword>
<dbReference type="PRINTS" id="PR00502">
    <property type="entry name" value="NUDIXFAMILY"/>
</dbReference>
<dbReference type="Gene3D" id="3.90.79.10">
    <property type="entry name" value="Nucleoside Triphosphate Pyrophosphohydrolase"/>
    <property type="match status" value="1"/>
</dbReference>
<dbReference type="InterPro" id="IPR015797">
    <property type="entry name" value="NUDIX_hydrolase-like_dom_sf"/>
</dbReference>
<evidence type="ECO:0000313" key="7">
    <source>
        <dbReference type="Proteomes" id="UP000198504"/>
    </source>
</evidence>
<dbReference type="STRING" id="1036181.SAMN05421756_10791"/>
<protein>
    <submittedName>
        <fullName evidence="6">NUDIX domain-containing protein</fullName>
    </submittedName>
</protein>
<evidence type="ECO:0000256" key="2">
    <source>
        <dbReference type="ARBA" id="ARBA00022801"/>
    </source>
</evidence>
<reference evidence="7" key="1">
    <citation type="submission" date="2016-10" db="EMBL/GenBank/DDBJ databases">
        <authorList>
            <person name="Varghese N."/>
            <person name="Submissions S."/>
        </authorList>
    </citation>
    <scope>NUCLEOTIDE SEQUENCE [LARGE SCALE GENOMIC DNA]</scope>
    <source>
        <strain evidence="7">CGMCC 4.6856</strain>
    </source>
</reference>
<dbReference type="AlphaFoldDB" id="A0A1H9K7P4"/>
<evidence type="ECO:0000256" key="4">
    <source>
        <dbReference type="SAM" id="MobiDB-lite"/>
    </source>
</evidence>
<dbReference type="PANTHER" id="PTHR43736">
    <property type="entry name" value="ADP-RIBOSE PYROPHOSPHATASE"/>
    <property type="match status" value="1"/>
</dbReference>
<dbReference type="EMBL" id="FOFA01000007">
    <property type="protein sequence ID" value="SEQ94947.1"/>
    <property type="molecule type" value="Genomic_DNA"/>
</dbReference>
<evidence type="ECO:0000259" key="5">
    <source>
        <dbReference type="PROSITE" id="PS51462"/>
    </source>
</evidence>
<dbReference type="PROSITE" id="PS51462">
    <property type="entry name" value="NUDIX"/>
    <property type="match status" value="1"/>
</dbReference>
<comment type="similarity">
    <text evidence="1 3">Belongs to the Nudix hydrolase family.</text>
</comment>
<proteinExistence type="inferred from homology"/>
<dbReference type="GO" id="GO:0016787">
    <property type="term" value="F:hydrolase activity"/>
    <property type="evidence" value="ECO:0007669"/>
    <property type="project" value="UniProtKB-KW"/>
</dbReference>
<dbReference type="PROSITE" id="PS00893">
    <property type="entry name" value="NUDIX_BOX"/>
    <property type="match status" value="1"/>
</dbReference>
<name>A0A1H9K7P4_9ACTN</name>
<dbReference type="InterPro" id="IPR020476">
    <property type="entry name" value="Nudix_hydrolase"/>
</dbReference>
<gene>
    <name evidence="6" type="ORF">SAMN05421756_10791</name>
</gene>
<dbReference type="InterPro" id="IPR020084">
    <property type="entry name" value="NUDIX_hydrolase_CS"/>
</dbReference>
<dbReference type="PANTHER" id="PTHR43736:SF1">
    <property type="entry name" value="DIHYDRONEOPTERIN TRIPHOSPHATE DIPHOSPHATASE"/>
    <property type="match status" value="1"/>
</dbReference>
<accession>A0A1H9K7P4</accession>
<feature type="region of interest" description="Disordered" evidence="4">
    <location>
        <begin position="61"/>
        <end position="80"/>
    </location>
</feature>
<evidence type="ECO:0000256" key="1">
    <source>
        <dbReference type="ARBA" id="ARBA00005582"/>
    </source>
</evidence>
<evidence type="ECO:0000256" key="3">
    <source>
        <dbReference type="RuleBase" id="RU003476"/>
    </source>
</evidence>
<dbReference type="Pfam" id="PF00293">
    <property type="entry name" value="NUDIX"/>
    <property type="match status" value="1"/>
</dbReference>
<dbReference type="RefSeq" id="WP_091182916.1">
    <property type="nucleotide sequence ID" value="NZ_FOFA01000007.1"/>
</dbReference>
<dbReference type="Proteomes" id="UP000198504">
    <property type="component" value="Unassembled WGS sequence"/>
</dbReference>
<dbReference type="SUPFAM" id="SSF55811">
    <property type="entry name" value="Nudix"/>
    <property type="match status" value="1"/>
</dbReference>
<dbReference type="OrthoDB" id="9804442at2"/>
<evidence type="ECO:0000313" key="6">
    <source>
        <dbReference type="EMBL" id="SEQ94947.1"/>
    </source>
</evidence>
<sequence length="227" mass="25327">MRVVGVAARHRQVFDRRLEHGVDPRVLAHEAGWVVLRPVEADLDENGELRLVLRVRHRRDADGHPRTRKPGRDRGLRAGTDEVPVVRQRFAAYAVVQSDRGLLATEYSDLTAVSGRWGMPGGGLDEGEDPVHAVVREVDEETGQSVEVGDLVLVQSSHWVGRSPHGGVEDFHAVRLIYRATCPEPTDPVVHDQGGTTASARWVPTETWQDLSWTANWRQALRRLLKG</sequence>
<organism evidence="6 7">
    <name type="scientific">Microlunatus flavus</name>
    <dbReference type="NCBI Taxonomy" id="1036181"/>
    <lineage>
        <taxon>Bacteria</taxon>
        <taxon>Bacillati</taxon>
        <taxon>Actinomycetota</taxon>
        <taxon>Actinomycetes</taxon>
        <taxon>Propionibacteriales</taxon>
        <taxon>Propionibacteriaceae</taxon>
        <taxon>Microlunatus</taxon>
    </lineage>
</organism>
<dbReference type="CDD" id="cd02883">
    <property type="entry name" value="NUDIX_Hydrolase"/>
    <property type="match status" value="1"/>
</dbReference>
<feature type="domain" description="Nudix hydrolase" evidence="5">
    <location>
        <begin position="26"/>
        <end position="225"/>
    </location>
</feature>
<dbReference type="InterPro" id="IPR000086">
    <property type="entry name" value="NUDIX_hydrolase_dom"/>
</dbReference>